<proteinExistence type="inferred from homology"/>
<evidence type="ECO:0000256" key="1">
    <source>
        <dbReference type="ARBA" id="ARBA00006545"/>
    </source>
</evidence>
<name>A7T7V6_NEMVE</name>
<dbReference type="PANTHER" id="PTHR16166:SF93">
    <property type="entry name" value="INTERMEMBRANE LIPID TRANSFER PROTEIN VPS13"/>
    <property type="match status" value="1"/>
</dbReference>
<dbReference type="PhylomeDB" id="A7T7V6"/>
<comment type="similarity">
    <text evidence="1">Belongs to the VPS13 family.</text>
</comment>
<dbReference type="InParanoid" id="A7T7V6"/>
<feature type="non-terminal residue" evidence="2">
    <location>
        <position position="181"/>
    </location>
</feature>
<dbReference type="PANTHER" id="PTHR16166">
    <property type="entry name" value="VACUOLAR PROTEIN SORTING-ASSOCIATED PROTEIN VPS13"/>
    <property type="match status" value="1"/>
</dbReference>
<sequence>MSLQKSTHSQYIPCTIQIEKHTEGALAALSTVSVKNIHMRYEDQVTSCESPFAVGFTLQNLSAETTDDNWKTSVVNAAAKTVFKQCIGIQTNMPMTCMATTGIGRWKYAYTAICEEGIRSWSWERIKAHRARYRAYKSLYKRKLKGFHDSERESSLRHLQALEDDLGIPSVLIAKQQAELE</sequence>
<dbReference type="AlphaFoldDB" id="A7T7V6"/>
<gene>
    <name evidence="2" type="ORF">NEMVEDRAFT_v1g223536</name>
</gene>
<evidence type="ECO:0000313" key="3">
    <source>
        <dbReference type="Proteomes" id="UP000001593"/>
    </source>
</evidence>
<accession>A7T7V6</accession>
<keyword evidence="3" id="KW-1185">Reference proteome</keyword>
<dbReference type="InterPro" id="IPR026847">
    <property type="entry name" value="VPS13"/>
</dbReference>
<dbReference type="HOGENOM" id="CLU_1492702_0_0_1"/>
<reference evidence="2 3" key="1">
    <citation type="journal article" date="2007" name="Science">
        <title>Sea anemone genome reveals ancestral eumetazoan gene repertoire and genomic organization.</title>
        <authorList>
            <person name="Putnam N.H."/>
            <person name="Srivastava M."/>
            <person name="Hellsten U."/>
            <person name="Dirks B."/>
            <person name="Chapman J."/>
            <person name="Salamov A."/>
            <person name="Terry A."/>
            <person name="Shapiro H."/>
            <person name="Lindquist E."/>
            <person name="Kapitonov V.V."/>
            <person name="Jurka J."/>
            <person name="Genikhovich G."/>
            <person name="Grigoriev I.V."/>
            <person name="Lucas S.M."/>
            <person name="Steele R.E."/>
            <person name="Finnerty J.R."/>
            <person name="Technau U."/>
            <person name="Martindale M.Q."/>
            <person name="Rokhsar D.S."/>
        </authorList>
    </citation>
    <scope>NUCLEOTIDE SEQUENCE [LARGE SCALE GENOMIC DNA]</scope>
    <source>
        <strain evidence="3">CH2 X CH6</strain>
    </source>
</reference>
<protein>
    <submittedName>
        <fullName evidence="2">Uncharacterized protein</fullName>
    </submittedName>
</protein>
<evidence type="ECO:0000313" key="2">
    <source>
        <dbReference type="EMBL" id="EDO27942.1"/>
    </source>
</evidence>
<organism evidence="2 3">
    <name type="scientific">Nematostella vectensis</name>
    <name type="common">Starlet sea anemone</name>
    <dbReference type="NCBI Taxonomy" id="45351"/>
    <lineage>
        <taxon>Eukaryota</taxon>
        <taxon>Metazoa</taxon>
        <taxon>Cnidaria</taxon>
        <taxon>Anthozoa</taxon>
        <taxon>Hexacorallia</taxon>
        <taxon>Actiniaria</taxon>
        <taxon>Edwardsiidae</taxon>
        <taxon>Nematostella</taxon>
    </lineage>
</organism>
<dbReference type="EMBL" id="DS472339">
    <property type="protein sequence ID" value="EDO27942.1"/>
    <property type="molecule type" value="Genomic_DNA"/>
</dbReference>
<dbReference type="Proteomes" id="UP000001593">
    <property type="component" value="Unassembled WGS sequence"/>
</dbReference>